<dbReference type="Proteomes" id="UP001516620">
    <property type="component" value="Unassembled WGS sequence"/>
</dbReference>
<feature type="compositionally biased region" description="Low complexity" evidence="6">
    <location>
        <begin position="26"/>
        <end position="35"/>
    </location>
</feature>
<name>A0ABS2H538_9BACL</name>
<evidence type="ECO:0000256" key="4">
    <source>
        <dbReference type="ARBA" id="ARBA00023139"/>
    </source>
</evidence>
<keyword evidence="1" id="KW-1003">Cell membrane</keyword>
<evidence type="ECO:0000313" key="9">
    <source>
        <dbReference type="Proteomes" id="UP001516620"/>
    </source>
</evidence>
<accession>A0ABS2H538</accession>
<evidence type="ECO:0000313" key="8">
    <source>
        <dbReference type="EMBL" id="MBM6995896.1"/>
    </source>
</evidence>
<gene>
    <name evidence="8" type="ORF">IM700_009590</name>
</gene>
<keyword evidence="3" id="KW-0472">Membrane</keyword>
<reference evidence="8 9" key="1">
    <citation type="submission" date="2021-01" db="EMBL/GenBank/DDBJ databases">
        <title>Paenibacillus sp.nov. isolated from the rhizosphere soil of tomato plant.</title>
        <authorList>
            <person name="Thin K.K."/>
            <person name="Zhang X."/>
            <person name="He S."/>
        </authorList>
    </citation>
    <scope>NUCLEOTIDE SEQUENCE [LARGE SCALE GENOMIC DNA]</scope>
    <source>
        <strain evidence="8 9">DXFW5</strain>
    </source>
</reference>
<evidence type="ECO:0000256" key="1">
    <source>
        <dbReference type="ARBA" id="ARBA00022475"/>
    </source>
</evidence>
<dbReference type="SUPFAM" id="SSF53850">
    <property type="entry name" value="Periplasmic binding protein-like II"/>
    <property type="match status" value="1"/>
</dbReference>
<comment type="caution">
    <text evidence="8">The sequence shown here is derived from an EMBL/GenBank/DDBJ whole genome shotgun (WGS) entry which is preliminary data.</text>
</comment>
<evidence type="ECO:0000256" key="2">
    <source>
        <dbReference type="ARBA" id="ARBA00022729"/>
    </source>
</evidence>
<dbReference type="PANTHER" id="PTHR43649">
    <property type="entry name" value="ARABINOSE-BINDING PROTEIN-RELATED"/>
    <property type="match status" value="1"/>
</dbReference>
<feature type="region of interest" description="Disordered" evidence="6">
    <location>
        <begin position="26"/>
        <end position="45"/>
    </location>
</feature>
<protein>
    <submittedName>
        <fullName evidence="8">Extracellular solute-binding protein</fullName>
    </submittedName>
</protein>
<dbReference type="Gene3D" id="3.40.190.10">
    <property type="entry name" value="Periplasmic binding protein-like II"/>
    <property type="match status" value="2"/>
</dbReference>
<dbReference type="PROSITE" id="PS51257">
    <property type="entry name" value="PROKAR_LIPOPROTEIN"/>
    <property type="match status" value="1"/>
</dbReference>
<organism evidence="8 9">
    <name type="scientific">Paenibacillus rhizolycopersici</name>
    <dbReference type="NCBI Taxonomy" id="2780073"/>
    <lineage>
        <taxon>Bacteria</taxon>
        <taxon>Bacillati</taxon>
        <taxon>Bacillota</taxon>
        <taxon>Bacilli</taxon>
        <taxon>Bacillales</taxon>
        <taxon>Paenibacillaceae</taxon>
        <taxon>Paenibacillus</taxon>
    </lineage>
</organism>
<dbReference type="InterPro" id="IPR006059">
    <property type="entry name" value="SBP"/>
</dbReference>
<keyword evidence="2 7" id="KW-0732">Signal</keyword>
<feature type="signal peptide" evidence="7">
    <location>
        <begin position="1"/>
        <end position="20"/>
    </location>
</feature>
<dbReference type="Pfam" id="PF01547">
    <property type="entry name" value="SBP_bac_1"/>
    <property type="match status" value="1"/>
</dbReference>
<keyword evidence="5" id="KW-0449">Lipoprotein</keyword>
<evidence type="ECO:0000256" key="5">
    <source>
        <dbReference type="ARBA" id="ARBA00023288"/>
    </source>
</evidence>
<evidence type="ECO:0000256" key="7">
    <source>
        <dbReference type="SAM" id="SignalP"/>
    </source>
</evidence>
<keyword evidence="4" id="KW-0564">Palmitate</keyword>
<evidence type="ECO:0000256" key="6">
    <source>
        <dbReference type="SAM" id="MobiDB-lite"/>
    </source>
</evidence>
<feature type="chain" id="PRO_5047132248" evidence="7">
    <location>
        <begin position="21"/>
        <end position="434"/>
    </location>
</feature>
<dbReference type="PANTHER" id="PTHR43649:SF33">
    <property type="entry name" value="POLYGALACTURONAN_RHAMNOGALACTURONAN-BINDING PROTEIN YTCQ"/>
    <property type="match status" value="1"/>
</dbReference>
<dbReference type="InterPro" id="IPR050490">
    <property type="entry name" value="Bact_solute-bd_prot1"/>
</dbReference>
<sequence length="434" mass="47473">MKRTRGLQLGIVLALSLSLAACGSSNNSNNSAAPADSTGDKPSDKKITLTVMSSTPAGEQGAVIEAIAREFEAENPSIKVDFSAPGADYENIMKVKMASNEMPDVFGTHGWAKVRYGEYLADLQGEEWASQLHDAIKPAVTDESGKVYVLPMDQDKSSLVYNKAVLEQYGIAVPQTWDEVMKAAEEIKTKSEGKVTAFHVGGADSWPLGQFFDYFATPAFISAEQNYAAQFLDGTFDWTQFDKLPQMLLDLQKNGYLNKDVLTAKYMDSAKAFAEGKAAFFAYGPYIIEEAKKTNPDVKGGLLPIPSIEPGDTPTFAGGEKTTWGVWKDSPNIEAAKKFVSFYAKPENVARVAGAMVLPAGLKGVDVNLGDLTEDFKTYENLRVIPFFDREYLPNGMWDVLCKNGQDLLAGGITVQEFSTNMKNEYERLRAADK</sequence>
<keyword evidence="9" id="KW-1185">Reference proteome</keyword>
<dbReference type="EMBL" id="JADCNN020000007">
    <property type="protein sequence ID" value="MBM6995896.1"/>
    <property type="molecule type" value="Genomic_DNA"/>
</dbReference>
<evidence type="ECO:0000256" key="3">
    <source>
        <dbReference type="ARBA" id="ARBA00023136"/>
    </source>
</evidence>
<dbReference type="RefSeq" id="WP_193417345.1">
    <property type="nucleotide sequence ID" value="NZ_JADCNN020000007.1"/>
</dbReference>
<proteinExistence type="predicted"/>